<feature type="transmembrane region" description="Helical" evidence="5">
    <location>
        <begin position="174"/>
        <end position="199"/>
    </location>
</feature>
<keyword evidence="7" id="KW-1185">Reference proteome</keyword>
<feature type="transmembrane region" description="Helical" evidence="5">
    <location>
        <begin position="256"/>
        <end position="279"/>
    </location>
</feature>
<sequence length="334" mass="36865">MENPFADPVARLTPTNSHDNLQISRVDTGALDKYNPFEATAHGDTKQGNHTTNSVPPPPYSATQAQKITTAELERRQKELDAKAAELARREEEQRMREEQNRPVSQGGVIAKNWPPLPSFCPCTPCFYQNIETEIVPEYKGVVKFGYYLWLSYACLLLVNLFTAMIYFAGTSSYYGGSLFGVAILVFIICVPSSYVCWFRPLYKAFRSNSSINFFVFFIVFGVQVLVMIIQSIGIINWGSCGWITGLAVVKSNPVIGVMSLLVASIFTAITGLSAWYLIHVHRIYRSTGASFGKAKEEFASGVVSDPFIRSSALEAGLFATRQATSSGPSANRS</sequence>
<evidence type="ECO:0000256" key="4">
    <source>
        <dbReference type="ARBA" id="ARBA00023136"/>
    </source>
</evidence>
<dbReference type="GO" id="GO:0055038">
    <property type="term" value="C:recycling endosome membrane"/>
    <property type="evidence" value="ECO:0007669"/>
    <property type="project" value="TreeGrafter"/>
</dbReference>
<dbReference type="Proteomes" id="UP000050792">
    <property type="component" value="Unassembled WGS sequence"/>
</dbReference>
<proteinExistence type="inferred from homology"/>
<dbReference type="GO" id="GO:0015031">
    <property type="term" value="P:protein transport"/>
    <property type="evidence" value="ECO:0007669"/>
    <property type="project" value="InterPro"/>
</dbReference>
<comment type="subcellular location">
    <subcellularLocation>
        <location evidence="1 5">Membrane</location>
        <topology evidence="1 5">Multi-pass membrane protein</topology>
    </subcellularLocation>
</comment>
<accession>A0AA85FW08</accession>
<evidence type="ECO:0000256" key="3">
    <source>
        <dbReference type="ARBA" id="ARBA00022989"/>
    </source>
</evidence>
<evidence type="ECO:0000256" key="1">
    <source>
        <dbReference type="ARBA" id="ARBA00004141"/>
    </source>
</evidence>
<evidence type="ECO:0000256" key="6">
    <source>
        <dbReference type="SAM" id="MobiDB-lite"/>
    </source>
</evidence>
<dbReference type="PANTHER" id="PTHR10687">
    <property type="entry name" value="SECRETORY CARRIER-ASSOCIATED MEMBRANE PROTEIN SCAMP"/>
    <property type="match status" value="1"/>
</dbReference>
<evidence type="ECO:0000256" key="5">
    <source>
        <dbReference type="RuleBase" id="RU363122"/>
    </source>
</evidence>
<feature type="compositionally biased region" description="Polar residues" evidence="6">
    <location>
        <begin position="13"/>
        <end position="25"/>
    </location>
</feature>
<dbReference type="PANTHER" id="PTHR10687:SF2">
    <property type="entry name" value="SECRETORY CARRIER-ASSOCIATED MEMBRANE PROTEIN"/>
    <property type="match status" value="1"/>
</dbReference>
<reference evidence="7" key="1">
    <citation type="submission" date="2022-06" db="EMBL/GenBank/DDBJ databases">
        <authorList>
            <person name="Berger JAMES D."/>
            <person name="Berger JAMES D."/>
        </authorList>
    </citation>
    <scope>NUCLEOTIDE SEQUENCE [LARGE SCALE GENOMIC DNA]</scope>
</reference>
<name>A0AA85FW08_9TREM</name>
<dbReference type="GO" id="GO:0032588">
    <property type="term" value="C:trans-Golgi network membrane"/>
    <property type="evidence" value="ECO:0007669"/>
    <property type="project" value="TreeGrafter"/>
</dbReference>
<feature type="region of interest" description="Disordered" evidence="6">
    <location>
        <begin position="1"/>
        <end position="64"/>
    </location>
</feature>
<dbReference type="WBParaSite" id="SRDH1_64640.1">
    <property type="protein sequence ID" value="SRDH1_64640.1"/>
    <property type="gene ID" value="SRDH1_64640"/>
</dbReference>
<protein>
    <recommendedName>
        <fullName evidence="5">Secretory carrier-associated membrane protein</fullName>
        <shortName evidence="5">Secretory carrier membrane protein</shortName>
    </recommendedName>
</protein>
<keyword evidence="5" id="KW-0813">Transport</keyword>
<keyword evidence="4 5" id="KW-0472">Membrane</keyword>
<keyword evidence="3 5" id="KW-1133">Transmembrane helix</keyword>
<dbReference type="Pfam" id="PF04144">
    <property type="entry name" value="SCAMP"/>
    <property type="match status" value="1"/>
</dbReference>
<evidence type="ECO:0000313" key="8">
    <source>
        <dbReference type="WBParaSite" id="SRDH1_64640.1"/>
    </source>
</evidence>
<dbReference type="AlphaFoldDB" id="A0AA85FW08"/>
<evidence type="ECO:0000256" key="2">
    <source>
        <dbReference type="ARBA" id="ARBA00022692"/>
    </source>
</evidence>
<keyword evidence="2 5" id="KW-0812">Transmembrane</keyword>
<feature type="transmembrane region" description="Helical" evidence="5">
    <location>
        <begin position="147"/>
        <end position="168"/>
    </location>
</feature>
<comment type="similarity">
    <text evidence="5">Belongs to the SCAMP family.</text>
</comment>
<organism evidence="7 8">
    <name type="scientific">Schistosoma rodhaini</name>
    <dbReference type="NCBI Taxonomy" id="6188"/>
    <lineage>
        <taxon>Eukaryota</taxon>
        <taxon>Metazoa</taxon>
        <taxon>Spiralia</taxon>
        <taxon>Lophotrochozoa</taxon>
        <taxon>Platyhelminthes</taxon>
        <taxon>Trematoda</taxon>
        <taxon>Digenea</taxon>
        <taxon>Strigeidida</taxon>
        <taxon>Schistosomatoidea</taxon>
        <taxon>Schistosomatidae</taxon>
        <taxon>Schistosoma</taxon>
    </lineage>
</organism>
<evidence type="ECO:0000313" key="7">
    <source>
        <dbReference type="Proteomes" id="UP000050792"/>
    </source>
</evidence>
<feature type="compositionally biased region" description="Basic and acidic residues" evidence="6">
    <location>
        <begin position="82"/>
        <end position="101"/>
    </location>
</feature>
<dbReference type="InterPro" id="IPR007273">
    <property type="entry name" value="SCAMP"/>
</dbReference>
<reference evidence="8" key="2">
    <citation type="submission" date="2023-11" db="UniProtKB">
        <authorList>
            <consortium name="WormBaseParasite"/>
        </authorList>
    </citation>
    <scope>IDENTIFICATION</scope>
</reference>
<feature type="transmembrane region" description="Helical" evidence="5">
    <location>
        <begin position="211"/>
        <end position="236"/>
    </location>
</feature>
<feature type="region of interest" description="Disordered" evidence="6">
    <location>
        <begin position="82"/>
        <end position="104"/>
    </location>
</feature>